<dbReference type="EMBL" id="JAYGJQ010000002">
    <property type="protein sequence ID" value="MEA9356695.1"/>
    <property type="molecule type" value="Genomic_DNA"/>
</dbReference>
<reference evidence="3 4" key="1">
    <citation type="submission" date="2023-11" db="EMBL/GenBank/DDBJ databases">
        <title>A Novel Polar Bacteriovorax (B. antarcticus) Isolated from the Biocrust in Antarctica.</title>
        <authorList>
            <person name="Mun W."/>
            <person name="Choi S.Y."/>
            <person name="Mitchell R.J."/>
        </authorList>
    </citation>
    <scope>NUCLEOTIDE SEQUENCE [LARGE SCALE GENOMIC DNA]</scope>
    <source>
        <strain evidence="3 4">PP10</strain>
    </source>
</reference>
<comment type="caution">
    <text evidence="3">The sequence shown here is derived from an EMBL/GenBank/DDBJ whole genome shotgun (WGS) entry which is preliminary data.</text>
</comment>
<evidence type="ECO:0000256" key="2">
    <source>
        <dbReference type="RuleBase" id="RU004508"/>
    </source>
</evidence>
<dbReference type="GO" id="GO:0008483">
    <property type="term" value="F:transaminase activity"/>
    <property type="evidence" value="ECO:0007669"/>
    <property type="project" value="UniProtKB-KW"/>
</dbReference>
<evidence type="ECO:0000256" key="1">
    <source>
        <dbReference type="ARBA" id="ARBA00037999"/>
    </source>
</evidence>
<accession>A0ABU5VUG0</accession>
<dbReference type="RefSeq" id="WP_323576545.1">
    <property type="nucleotide sequence ID" value="NZ_JAYGJQ010000002.1"/>
</dbReference>
<keyword evidence="4" id="KW-1185">Reference proteome</keyword>
<keyword evidence="2" id="KW-0663">Pyridoxal phosphate</keyword>
<protein>
    <submittedName>
        <fullName evidence="3">Aminotransferase class I/II-fold pyridoxal phosphate-dependent enzyme</fullName>
    </submittedName>
</protein>
<name>A0ABU5VUG0_9BACT</name>
<organism evidence="3 4">
    <name type="scientific">Bacteriovorax antarcticus</name>
    <dbReference type="NCBI Taxonomy" id="3088717"/>
    <lineage>
        <taxon>Bacteria</taxon>
        <taxon>Pseudomonadati</taxon>
        <taxon>Bdellovibrionota</taxon>
        <taxon>Bacteriovoracia</taxon>
        <taxon>Bacteriovoracales</taxon>
        <taxon>Bacteriovoracaceae</taxon>
        <taxon>Bacteriovorax</taxon>
    </lineage>
</organism>
<gene>
    <name evidence="3" type="ORF">SHI21_10790</name>
</gene>
<dbReference type="PANTHER" id="PTHR30244:SF34">
    <property type="entry name" value="DTDP-4-AMINO-4,6-DIDEOXYGALACTOSE TRANSAMINASE"/>
    <property type="match status" value="1"/>
</dbReference>
<sequence>MRNIIRRKSQTYPGYLNDFWKTYSSSSWFQGDYINHFNQEYAKKIGVKHAIATSYGLHAMSLALDFYNFNQDNEILIPGYTAMVVKRCLDEMNISYQCVDIELTRGTMCPLDFEKKITPKTKGVLVTHLLGNSCSKEIIQIARDHNLLIIEDCAHVHGAFTNERPLGSLGDAAFFSFSYSKIINTYTGGMLLTNNDELRNFALKNLATTPFPTRKQLLRKLLLGHAENFVAIPLVTFLCAPIIKSNHLLKKIKNGLNYLTRKKVLNFFQYSNTQALQGLKQLGQLETTLKRKSDKARFIEENTSIKYLERKDGDVYYNHIAIVPDAPKYRAELLKYGIDTGCGNSIMEIMRPEENLPGCLAAHKSYLMIPNYDSLTKIDLERIVKAINATDALLCGNSSSSQQA</sequence>
<keyword evidence="3" id="KW-0032">Aminotransferase</keyword>
<dbReference type="PIRSF" id="PIRSF000390">
    <property type="entry name" value="PLP_StrS"/>
    <property type="match status" value="1"/>
</dbReference>
<comment type="similarity">
    <text evidence="1 2">Belongs to the DegT/DnrJ/EryC1 family.</text>
</comment>
<dbReference type="Gene3D" id="3.40.640.10">
    <property type="entry name" value="Type I PLP-dependent aspartate aminotransferase-like (Major domain)"/>
    <property type="match status" value="1"/>
</dbReference>
<keyword evidence="3" id="KW-0808">Transferase</keyword>
<dbReference type="Proteomes" id="UP001302274">
    <property type="component" value="Unassembled WGS sequence"/>
</dbReference>
<dbReference type="SUPFAM" id="SSF53383">
    <property type="entry name" value="PLP-dependent transferases"/>
    <property type="match status" value="1"/>
</dbReference>
<dbReference type="InterPro" id="IPR000653">
    <property type="entry name" value="DegT/StrS_aminotransferase"/>
</dbReference>
<dbReference type="InterPro" id="IPR015421">
    <property type="entry name" value="PyrdxlP-dep_Trfase_major"/>
</dbReference>
<dbReference type="PANTHER" id="PTHR30244">
    <property type="entry name" value="TRANSAMINASE"/>
    <property type="match status" value="1"/>
</dbReference>
<evidence type="ECO:0000313" key="3">
    <source>
        <dbReference type="EMBL" id="MEA9356695.1"/>
    </source>
</evidence>
<dbReference type="InterPro" id="IPR015424">
    <property type="entry name" value="PyrdxlP-dep_Trfase"/>
</dbReference>
<evidence type="ECO:0000313" key="4">
    <source>
        <dbReference type="Proteomes" id="UP001302274"/>
    </source>
</evidence>
<dbReference type="Pfam" id="PF01041">
    <property type="entry name" value="DegT_DnrJ_EryC1"/>
    <property type="match status" value="1"/>
</dbReference>
<proteinExistence type="inferred from homology"/>